<gene>
    <name evidence="1" type="ORF">ACFFU9_14920</name>
</gene>
<reference evidence="1 2" key="1">
    <citation type="submission" date="2024-09" db="EMBL/GenBank/DDBJ databases">
        <authorList>
            <person name="Sun Q."/>
            <person name="Mori K."/>
        </authorList>
    </citation>
    <scope>NUCLEOTIDE SEQUENCE [LARGE SCALE GENOMIC DNA]</scope>
    <source>
        <strain evidence="1 2">CECT 8622</strain>
    </source>
</reference>
<accession>A0ABV5FF26</accession>
<organism evidence="1 2">
    <name type="scientific">Mariniflexile ostreae</name>
    <dbReference type="NCBI Taxonomy" id="1520892"/>
    <lineage>
        <taxon>Bacteria</taxon>
        <taxon>Pseudomonadati</taxon>
        <taxon>Bacteroidota</taxon>
        <taxon>Flavobacteriia</taxon>
        <taxon>Flavobacteriales</taxon>
        <taxon>Flavobacteriaceae</taxon>
        <taxon>Mariniflexile</taxon>
    </lineage>
</organism>
<protein>
    <submittedName>
        <fullName evidence="1">Uncharacterized protein</fullName>
    </submittedName>
</protein>
<name>A0ABV5FF26_9FLAO</name>
<dbReference type="EMBL" id="JBHMFC010000103">
    <property type="protein sequence ID" value="MFB9058035.1"/>
    <property type="molecule type" value="Genomic_DNA"/>
</dbReference>
<proteinExistence type="predicted"/>
<evidence type="ECO:0000313" key="1">
    <source>
        <dbReference type="EMBL" id="MFB9058035.1"/>
    </source>
</evidence>
<evidence type="ECO:0000313" key="2">
    <source>
        <dbReference type="Proteomes" id="UP001589585"/>
    </source>
</evidence>
<comment type="caution">
    <text evidence="1">The sequence shown here is derived from an EMBL/GenBank/DDBJ whole genome shotgun (WGS) entry which is preliminary data.</text>
</comment>
<sequence>MRGTNSNSPNSFLNNSIKAKDKQILLNHIVQTIEQKTGLSLLQLKRKHPQHDLYKIGLFYFTTTNKTICEALKIPVEAGTRRKRKLEKDGRLMSSIKKGICPFTGHKARFLSTNPDQYNKLLE</sequence>
<dbReference type="Proteomes" id="UP001589585">
    <property type="component" value="Unassembled WGS sequence"/>
</dbReference>
<keyword evidence="2" id="KW-1185">Reference proteome</keyword>